<dbReference type="Gene3D" id="3.40.50.2000">
    <property type="entry name" value="Glycogen Phosphorylase B"/>
    <property type="match status" value="2"/>
</dbReference>
<reference evidence="2 3" key="1">
    <citation type="submission" date="2017-03" db="EMBL/GenBank/DDBJ databases">
        <title>Complete genome sequence of Paenibacillus Kribbensis producing bioflocculants.</title>
        <authorList>
            <person name="Lee H.-G."/>
            <person name="Oh H.-M."/>
        </authorList>
    </citation>
    <scope>NUCLEOTIDE SEQUENCE [LARGE SCALE GENOMIC DNA]</scope>
    <source>
        <strain evidence="2 3">AM49</strain>
    </source>
</reference>
<dbReference type="SUPFAM" id="SSF53756">
    <property type="entry name" value="UDP-Glycosyltransferase/glycogen phosphorylase"/>
    <property type="match status" value="1"/>
</dbReference>
<dbReference type="KEGG" id="pkb:B4V02_05240"/>
<gene>
    <name evidence="2" type="ORF">B4V02_05240</name>
</gene>
<dbReference type="InterPro" id="IPR001296">
    <property type="entry name" value="Glyco_trans_1"/>
</dbReference>
<evidence type="ECO:0000313" key="3">
    <source>
        <dbReference type="Proteomes" id="UP000214666"/>
    </source>
</evidence>
<protein>
    <submittedName>
        <fullName evidence="2">Glycosyl transferase</fullName>
    </submittedName>
</protein>
<accession>A0A222WJ61</accession>
<dbReference type="OrthoDB" id="158463at2"/>
<organism evidence="2 3">
    <name type="scientific">Paenibacillus kribbensis</name>
    <dbReference type="NCBI Taxonomy" id="172713"/>
    <lineage>
        <taxon>Bacteria</taxon>
        <taxon>Bacillati</taxon>
        <taxon>Bacillota</taxon>
        <taxon>Bacilli</taxon>
        <taxon>Bacillales</taxon>
        <taxon>Paenibacillaceae</taxon>
        <taxon>Paenibacillus</taxon>
    </lineage>
</organism>
<feature type="domain" description="Glycosyl transferase family 1" evidence="1">
    <location>
        <begin position="158"/>
        <end position="330"/>
    </location>
</feature>
<dbReference type="PANTHER" id="PTHR12526:SF637">
    <property type="entry name" value="GLYCOSYLTRANSFERASE EPSF-RELATED"/>
    <property type="match status" value="1"/>
</dbReference>
<dbReference type="PANTHER" id="PTHR12526">
    <property type="entry name" value="GLYCOSYLTRANSFERASE"/>
    <property type="match status" value="1"/>
</dbReference>
<sequence length="354" mass="40335">MKILFTYIVPSGGMETLNRTRGEVLRKYGVNCHFLYSRDGAGLQNGSSCPTHISDDDQEIQQLLKKEGFEAVVVSSDFIMLERLRRLGFTGPIIFEVQGLGPMEYATQFINNAALYILSYADALLYPPTSHLNQLFAQFPTKIHFNFSNCVDTAKIQYRPNIKHSYPIIGWVGRIESNKNWRECLEIVHHSVDQEPNLRLWLFEDPNLCTRSEREDFLKMVADFNLEHRLVLFSNIPHSEMPYYYSAIGDSGGYLLSTSILEGFGYAVAEAMSCRCPILSTDSDGVRAFIKHDITGKFYPTGSIEAAVQQGLELMRNYPLRNSIRKKGREHIESTFALETYVSHFIGMLHYLGL</sequence>
<dbReference type="EMBL" id="CP020028">
    <property type="protein sequence ID" value="ASR46136.1"/>
    <property type="molecule type" value="Genomic_DNA"/>
</dbReference>
<keyword evidence="3" id="KW-1185">Reference proteome</keyword>
<dbReference type="GO" id="GO:0016757">
    <property type="term" value="F:glycosyltransferase activity"/>
    <property type="evidence" value="ECO:0007669"/>
    <property type="project" value="InterPro"/>
</dbReference>
<evidence type="ECO:0000259" key="1">
    <source>
        <dbReference type="Pfam" id="PF00534"/>
    </source>
</evidence>
<dbReference type="Pfam" id="PF00534">
    <property type="entry name" value="Glycos_transf_1"/>
    <property type="match status" value="1"/>
</dbReference>
<evidence type="ECO:0000313" key="2">
    <source>
        <dbReference type="EMBL" id="ASR46136.1"/>
    </source>
</evidence>
<keyword evidence="2" id="KW-0808">Transferase</keyword>
<dbReference type="Proteomes" id="UP000214666">
    <property type="component" value="Chromosome"/>
</dbReference>
<dbReference type="CDD" id="cd03801">
    <property type="entry name" value="GT4_PimA-like"/>
    <property type="match status" value="1"/>
</dbReference>
<dbReference type="AlphaFoldDB" id="A0A222WJ61"/>
<name>A0A222WJ61_9BACL</name>
<proteinExistence type="predicted"/>